<sequence>MHAKMRRAGNKPQTPANQCKGELSQTGAAVEPVAAALLFMAFAGIALRWSVARQPLIADY</sequence>
<feature type="region of interest" description="Disordered" evidence="1">
    <location>
        <begin position="1"/>
        <end position="23"/>
    </location>
</feature>
<evidence type="ECO:0000313" key="4">
    <source>
        <dbReference type="Proteomes" id="UP000291713"/>
    </source>
</evidence>
<reference evidence="3 4" key="1">
    <citation type="journal article" date="2018" name="Sci. Rep.">
        <title>Genomic diversity and distribution of Bifidobacterium longum subsp. longum across the human lifespan.</title>
        <authorList>
            <person name="Odamaki T."/>
            <person name="Bottacini F."/>
            <person name="Kato K."/>
            <person name="Mitsuyama E."/>
            <person name="Yoshida K."/>
            <person name="Horigome A."/>
            <person name="Xiao J.Z."/>
            <person name="van Sinderen D."/>
        </authorList>
    </citation>
    <scope>NUCLEOTIDE SEQUENCE [LARGE SCALE GENOMIC DNA]</scope>
    <source>
        <strain evidence="3 4">MCC10120</strain>
    </source>
</reference>
<name>A0A4R0WR50_BIFLL</name>
<comment type="caution">
    <text evidence="3">The sequence shown here is derived from an EMBL/GenBank/DDBJ whole genome shotgun (WGS) entry which is preliminary data.</text>
</comment>
<evidence type="ECO:0000256" key="1">
    <source>
        <dbReference type="SAM" id="MobiDB-lite"/>
    </source>
</evidence>
<feature type="transmembrane region" description="Helical" evidence="2">
    <location>
        <begin position="33"/>
        <end position="51"/>
    </location>
</feature>
<dbReference type="AlphaFoldDB" id="A0A4R0WR50"/>
<dbReference type="Proteomes" id="UP000291713">
    <property type="component" value="Unassembled WGS sequence"/>
</dbReference>
<dbReference type="EMBL" id="SHTU01000007">
    <property type="protein sequence ID" value="TCF95650.1"/>
    <property type="molecule type" value="Genomic_DNA"/>
</dbReference>
<feature type="compositionally biased region" description="Polar residues" evidence="1">
    <location>
        <begin position="11"/>
        <end position="23"/>
    </location>
</feature>
<keyword evidence="2" id="KW-0812">Transmembrane</keyword>
<proteinExistence type="predicted"/>
<keyword evidence="2" id="KW-1133">Transmembrane helix</keyword>
<evidence type="ECO:0000313" key="3">
    <source>
        <dbReference type="EMBL" id="TCF95650.1"/>
    </source>
</evidence>
<gene>
    <name evidence="3" type="ORF">MCC10120_0495</name>
</gene>
<protein>
    <submittedName>
        <fullName evidence="3">Uncharacterized protein</fullName>
    </submittedName>
</protein>
<organism evidence="3 4">
    <name type="scientific">Bifidobacterium longum subsp. longum</name>
    <dbReference type="NCBI Taxonomy" id="1679"/>
    <lineage>
        <taxon>Bacteria</taxon>
        <taxon>Bacillati</taxon>
        <taxon>Actinomycetota</taxon>
        <taxon>Actinomycetes</taxon>
        <taxon>Bifidobacteriales</taxon>
        <taxon>Bifidobacteriaceae</taxon>
        <taxon>Bifidobacterium</taxon>
    </lineage>
</organism>
<evidence type="ECO:0000256" key="2">
    <source>
        <dbReference type="SAM" id="Phobius"/>
    </source>
</evidence>
<accession>A0A4R0WR50</accession>
<keyword evidence="2" id="KW-0472">Membrane</keyword>